<dbReference type="InterPro" id="IPR009138">
    <property type="entry name" value="Neural_cell_adh"/>
</dbReference>
<dbReference type="Pfam" id="PF13927">
    <property type="entry name" value="Ig_3"/>
    <property type="match status" value="1"/>
</dbReference>
<dbReference type="InterPro" id="IPR050958">
    <property type="entry name" value="Cell_Adh-Cytoskel_Orgn"/>
</dbReference>
<dbReference type="InterPro" id="IPR007110">
    <property type="entry name" value="Ig-like_dom"/>
</dbReference>
<evidence type="ECO:0000313" key="14">
    <source>
        <dbReference type="EMBL" id="KPP65074.1"/>
    </source>
</evidence>
<keyword evidence="7 11" id="KW-0472">Membrane</keyword>
<dbReference type="Proteomes" id="UP000034805">
    <property type="component" value="Unassembled WGS sequence"/>
</dbReference>
<keyword evidence="10" id="KW-0393">Immunoglobulin domain</keyword>
<dbReference type="SMART" id="SM00060">
    <property type="entry name" value="FN3"/>
    <property type="match status" value="2"/>
</dbReference>
<comment type="subcellular location">
    <subcellularLocation>
        <location evidence="1">Membrane</location>
        <topology evidence="1">Single-pass membrane protein</topology>
    </subcellularLocation>
</comment>
<evidence type="ECO:0000256" key="8">
    <source>
        <dbReference type="ARBA" id="ARBA00023157"/>
    </source>
</evidence>
<dbReference type="CDD" id="cd00063">
    <property type="entry name" value="FN3"/>
    <property type="match status" value="2"/>
</dbReference>
<dbReference type="FunFam" id="2.60.40.10:FF:000032">
    <property type="entry name" value="palladin isoform X1"/>
    <property type="match status" value="2"/>
</dbReference>
<dbReference type="SUPFAM" id="SSF48726">
    <property type="entry name" value="Immunoglobulin"/>
    <property type="match status" value="4"/>
</dbReference>
<keyword evidence="4" id="KW-0677">Repeat</keyword>
<feature type="domain" description="Fibronectin type-III" evidence="13">
    <location>
        <begin position="409"/>
        <end position="500"/>
    </location>
</feature>
<dbReference type="SMART" id="SM00409">
    <property type="entry name" value="IG"/>
    <property type="match status" value="4"/>
</dbReference>
<keyword evidence="3" id="KW-0732">Signal</keyword>
<dbReference type="InterPro" id="IPR013098">
    <property type="entry name" value="Ig_I-set"/>
</dbReference>
<feature type="domain" description="Ig-like" evidence="12">
    <location>
        <begin position="116"/>
        <end position="200"/>
    </location>
</feature>
<accession>A0A0P7WTA5</accession>
<evidence type="ECO:0000256" key="11">
    <source>
        <dbReference type="SAM" id="Phobius"/>
    </source>
</evidence>
<dbReference type="SMART" id="SM00408">
    <property type="entry name" value="IGc2"/>
    <property type="match status" value="4"/>
</dbReference>
<dbReference type="InterPro" id="IPR036179">
    <property type="entry name" value="Ig-like_dom_sf"/>
</dbReference>
<evidence type="ECO:0000256" key="9">
    <source>
        <dbReference type="ARBA" id="ARBA00023180"/>
    </source>
</evidence>
<evidence type="ECO:0000256" key="7">
    <source>
        <dbReference type="ARBA" id="ARBA00023136"/>
    </source>
</evidence>
<reference evidence="14 15" key="1">
    <citation type="submission" date="2015-08" db="EMBL/GenBank/DDBJ databases">
        <title>The genome of the Asian arowana (Scleropages formosus).</title>
        <authorList>
            <person name="Tan M.H."/>
            <person name="Gan H.M."/>
            <person name="Croft L.J."/>
            <person name="Austin C.M."/>
        </authorList>
    </citation>
    <scope>NUCLEOTIDE SEQUENCE [LARGE SCALE GENOMIC DNA]</scope>
    <source>
        <strain evidence="14">Aro1</strain>
    </source>
</reference>
<sequence>MKALPMFSSDAKMEIITNAQDFELKTQILLLCKGCMRTLTVKSYIPAGAEGDITWQKDGEDVNEEHFKVEKVDETSSKLIIKSASLADSGRYKCICEYDTGHTDQVEINIYVYQKPTFSGTKTYHEFLVGQKANIPCIVTGLPAVDVKWQRNGHDITDDRVKVLNDNSLQILDIRREDRGAYVCEGKIRSRPISKTLTISVVVNALPEVKIHEKLKNVLAGPQNNVSLICLVSGEPTPNITWTSLVSHHSYSSDLKHMCDFFSPLTSDTSRYIFNSDKSELTIPSVVRLDYGEYTCTATNKIGEASASLMLDVSVHPNVTLTKKVMEVQPGHPASVTCRAAGHPDPTTLWVKKGTNEELTSTTGRVKVEGSTLQIEKVVPSDGGLYTCIAQNSAGNDSKDFSLETWPDIPTNVTVTEGPSSVNFFLPTSLVDGGSPVTHYILQWKQKGDAKWSQNIIPSTEPVVITSLNPYTTYTVRIAVQNHIGQGRFSSEYSLRTLARREPDSPILAISESKIENNSFSLPFKKPEHGASPILRFVVRYRTEAADDDWREKRLPSNTSVIVLSDLQYNTSYLVEVIAANANGLSYPAFYNFTTPLLVIAKPVKSGLGKGGVVGIVMLIFLVLLIAVDATCCYMNNCGILMFLTVKLLGRKAVVTKGLEQGDAEISTVDMKLKGLSTPRGSIPKLHLPNGPKNGAQVEVTCDKAPLTKFE</sequence>
<dbReference type="SUPFAM" id="SSF49265">
    <property type="entry name" value="Fibronectin type III"/>
    <property type="match status" value="1"/>
</dbReference>
<evidence type="ECO:0000256" key="3">
    <source>
        <dbReference type="ARBA" id="ARBA00022729"/>
    </source>
</evidence>
<dbReference type="GO" id="GO:0007156">
    <property type="term" value="P:homophilic cell adhesion via plasma membrane adhesion molecules"/>
    <property type="evidence" value="ECO:0007669"/>
    <property type="project" value="TreeGrafter"/>
</dbReference>
<evidence type="ECO:0000313" key="15">
    <source>
        <dbReference type="Proteomes" id="UP000034805"/>
    </source>
</evidence>
<feature type="domain" description="Ig-like" evidence="12">
    <location>
        <begin position="5"/>
        <end position="109"/>
    </location>
</feature>
<feature type="domain" description="Fibronectin type-III" evidence="13">
    <location>
        <begin position="502"/>
        <end position="598"/>
    </location>
</feature>
<dbReference type="GO" id="GO:0005886">
    <property type="term" value="C:plasma membrane"/>
    <property type="evidence" value="ECO:0007669"/>
    <property type="project" value="UniProtKB-ARBA"/>
</dbReference>
<proteinExistence type="predicted"/>
<dbReference type="PANTHER" id="PTHR45080">
    <property type="entry name" value="CONTACTIN 5"/>
    <property type="match status" value="1"/>
</dbReference>
<feature type="transmembrane region" description="Helical" evidence="11">
    <location>
        <begin position="612"/>
        <end position="634"/>
    </location>
</feature>
<dbReference type="InterPro" id="IPR003961">
    <property type="entry name" value="FN3_dom"/>
</dbReference>
<dbReference type="AlphaFoldDB" id="A0A0P7WTA5"/>
<evidence type="ECO:0000256" key="5">
    <source>
        <dbReference type="ARBA" id="ARBA00022889"/>
    </source>
</evidence>
<keyword evidence="9" id="KW-0325">Glycoprotein</keyword>
<dbReference type="InterPro" id="IPR003598">
    <property type="entry name" value="Ig_sub2"/>
</dbReference>
<organism evidence="14 15">
    <name type="scientific">Scleropages formosus</name>
    <name type="common">Asian bonytongue</name>
    <name type="synonym">Osteoglossum formosum</name>
    <dbReference type="NCBI Taxonomy" id="113540"/>
    <lineage>
        <taxon>Eukaryota</taxon>
        <taxon>Metazoa</taxon>
        <taxon>Chordata</taxon>
        <taxon>Craniata</taxon>
        <taxon>Vertebrata</taxon>
        <taxon>Euteleostomi</taxon>
        <taxon>Actinopterygii</taxon>
        <taxon>Neopterygii</taxon>
        <taxon>Teleostei</taxon>
        <taxon>Osteoglossocephala</taxon>
        <taxon>Osteoglossomorpha</taxon>
        <taxon>Osteoglossiformes</taxon>
        <taxon>Osteoglossidae</taxon>
        <taxon>Scleropages</taxon>
    </lineage>
</organism>
<dbReference type="InterPro" id="IPR013783">
    <property type="entry name" value="Ig-like_fold"/>
</dbReference>
<dbReference type="Gene3D" id="2.60.40.10">
    <property type="entry name" value="Immunoglobulins"/>
    <property type="match status" value="6"/>
</dbReference>
<dbReference type="CDD" id="cd00096">
    <property type="entry name" value="Ig"/>
    <property type="match status" value="1"/>
</dbReference>
<evidence type="ECO:0000256" key="2">
    <source>
        <dbReference type="ARBA" id="ARBA00022692"/>
    </source>
</evidence>
<dbReference type="EMBL" id="JARO02006568">
    <property type="protein sequence ID" value="KPP65074.1"/>
    <property type="molecule type" value="Genomic_DNA"/>
</dbReference>
<keyword evidence="5" id="KW-0130">Cell adhesion</keyword>
<dbReference type="InterPro" id="IPR036116">
    <property type="entry name" value="FN3_sf"/>
</dbReference>
<evidence type="ECO:0000259" key="12">
    <source>
        <dbReference type="PROSITE" id="PS50835"/>
    </source>
</evidence>
<dbReference type="PANTHER" id="PTHR45080:SF29">
    <property type="entry name" value="NEURAL CELL ADHESION MOLECULE 1-LIKE ISOFORM X1"/>
    <property type="match status" value="1"/>
</dbReference>
<gene>
    <name evidence="14" type="ORF">Z043_116532</name>
</gene>
<protein>
    <submittedName>
        <fullName evidence="14">Neural cell adhesion molecule 1-like</fullName>
    </submittedName>
</protein>
<comment type="caution">
    <text evidence="14">The sequence shown here is derived from an EMBL/GenBank/DDBJ whole genome shotgun (WGS) entry which is preliminary data.</text>
</comment>
<dbReference type="PROSITE" id="PS50853">
    <property type="entry name" value="FN3"/>
    <property type="match status" value="2"/>
</dbReference>
<dbReference type="Pfam" id="PF00041">
    <property type="entry name" value="fn3"/>
    <property type="match status" value="2"/>
</dbReference>
<evidence type="ECO:0000256" key="10">
    <source>
        <dbReference type="ARBA" id="ARBA00023319"/>
    </source>
</evidence>
<feature type="domain" description="Ig-like" evidence="12">
    <location>
        <begin position="207"/>
        <end position="314"/>
    </location>
</feature>
<name>A0A0P7WTA5_SCLFO</name>
<evidence type="ECO:0000259" key="13">
    <source>
        <dbReference type="PROSITE" id="PS50853"/>
    </source>
</evidence>
<dbReference type="PROSITE" id="PS50835">
    <property type="entry name" value="IG_LIKE"/>
    <property type="match status" value="4"/>
</dbReference>
<keyword evidence="2 11" id="KW-0812">Transmembrane</keyword>
<dbReference type="STRING" id="113540.ENSSFOP00015029475"/>
<evidence type="ECO:0000256" key="4">
    <source>
        <dbReference type="ARBA" id="ARBA00022737"/>
    </source>
</evidence>
<keyword evidence="6 11" id="KW-1133">Transmembrane helix</keyword>
<keyword evidence="8" id="KW-1015">Disulfide bond</keyword>
<feature type="domain" description="Ig-like" evidence="12">
    <location>
        <begin position="317"/>
        <end position="402"/>
    </location>
</feature>
<dbReference type="Pfam" id="PF07679">
    <property type="entry name" value="I-set"/>
    <property type="match status" value="3"/>
</dbReference>
<dbReference type="PRINTS" id="PR01838">
    <property type="entry name" value="NCAMFAMILY"/>
</dbReference>
<evidence type="ECO:0000256" key="6">
    <source>
        <dbReference type="ARBA" id="ARBA00022989"/>
    </source>
</evidence>
<evidence type="ECO:0000256" key="1">
    <source>
        <dbReference type="ARBA" id="ARBA00004167"/>
    </source>
</evidence>
<dbReference type="InterPro" id="IPR003599">
    <property type="entry name" value="Ig_sub"/>
</dbReference>